<dbReference type="GO" id="GO:0005694">
    <property type="term" value="C:chromosome"/>
    <property type="evidence" value="ECO:0007669"/>
    <property type="project" value="UniProtKB-SubCell"/>
</dbReference>
<dbReference type="Proteomes" id="UP000287651">
    <property type="component" value="Unassembled WGS sequence"/>
</dbReference>
<evidence type="ECO:0000256" key="4">
    <source>
        <dbReference type="ARBA" id="ARBA00023125"/>
    </source>
</evidence>
<gene>
    <name evidence="7" type="ORF">B296_00032474</name>
</gene>
<organism evidence="7 8">
    <name type="scientific">Ensete ventricosum</name>
    <name type="common">Abyssinian banana</name>
    <name type="synonym">Musa ensete</name>
    <dbReference type="NCBI Taxonomy" id="4639"/>
    <lineage>
        <taxon>Eukaryota</taxon>
        <taxon>Viridiplantae</taxon>
        <taxon>Streptophyta</taxon>
        <taxon>Embryophyta</taxon>
        <taxon>Tracheophyta</taxon>
        <taxon>Spermatophyta</taxon>
        <taxon>Magnoliopsida</taxon>
        <taxon>Liliopsida</taxon>
        <taxon>Zingiberales</taxon>
        <taxon>Musaceae</taxon>
        <taxon>Ensete</taxon>
    </lineage>
</organism>
<keyword evidence="5" id="KW-0539">Nucleus</keyword>
<dbReference type="InterPro" id="IPR036390">
    <property type="entry name" value="WH_DNA-bd_sf"/>
</dbReference>
<accession>A0A427ADJ2</accession>
<evidence type="ECO:0000256" key="2">
    <source>
        <dbReference type="ARBA" id="ARBA00004286"/>
    </source>
</evidence>
<evidence type="ECO:0000256" key="6">
    <source>
        <dbReference type="SAM" id="Coils"/>
    </source>
</evidence>
<dbReference type="GO" id="GO:0003691">
    <property type="term" value="F:double-stranded telomeric DNA binding"/>
    <property type="evidence" value="ECO:0007669"/>
    <property type="project" value="InterPro"/>
</dbReference>
<dbReference type="SUPFAM" id="SSF46785">
    <property type="entry name" value="Winged helix' DNA-binding domain"/>
    <property type="match status" value="1"/>
</dbReference>
<sequence>MLILILTPLDIIFHTCRLDDLILEAISNLKEPTGSNKTAITLYMEVLPFPFLLLIRDHSWPPTDSKQLSAKLKALTACGRLIKVLILSFSEEKSSKFLLLEGRQKEPRVDIKPLSKSQVDSELTRMRNMTAQEAAAFAAQAVAEAEAAIAEAEQAAKEAEVAEADAEAAQAFAEAA</sequence>
<evidence type="ECO:0000313" key="7">
    <source>
        <dbReference type="EMBL" id="RRT74327.1"/>
    </source>
</evidence>
<feature type="coiled-coil region" evidence="6">
    <location>
        <begin position="135"/>
        <end position="169"/>
    </location>
</feature>
<comment type="caution">
    <text evidence="7">The sequence shown here is derived from an EMBL/GenBank/DDBJ whole genome shotgun (WGS) entry which is preliminary data.</text>
</comment>
<keyword evidence="6" id="KW-0175">Coiled coil</keyword>
<comment type="subcellular location">
    <subcellularLocation>
        <location evidence="2">Chromosome</location>
    </subcellularLocation>
    <subcellularLocation>
        <location evidence="1">Nucleus</location>
    </subcellularLocation>
</comment>
<evidence type="ECO:0000256" key="5">
    <source>
        <dbReference type="ARBA" id="ARBA00023242"/>
    </source>
</evidence>
<dbReference type="PANTHER" id="PTHR46267">
    <property type="entry name" value="SINGLE MYB HISTONE 4"/>
    <property type="match status" value="1"/>
</dbReference>
<feature type="non-terminal residue" evidence="7">
    <location>
        <position position="176"/>
    </location>
</feature>
<evidence type="ECO:0000313" key="8">
    <source>
        <dbReference type="Proteomes" id="UP000287651"/>
    </source>
</evidence>
<proteinExistence type="predicted"/>
<evidence type="ECO:0000256" key="1">
    <source>
        <dbReference type="ARBA" id="ARBA00004123"/>
    </source>
</evidence>
<keyword evidence="3" id="KW-0158">Chromosome</keyword>
<protein>
    <submittedName>
        <fullName evidence="7">Uncharacterized protein</fullName>
    </submittedName>
</protein>
<dbReference type="PANTHER" id="PTHR46267:SF8">
    <property type="entry name" value="TELOMERE REPEAT-BINDING FACTOR 1"/>
    <property type="match status" value="1"/>
</dbReference>
<reference evidence="7 8" key="1">
    <citation type="journal article" date="2014" name="Agronomy (Basel)">
        <title>A Draft Genome Sequence for Ensete ventricosum, the Drought-Tolerant Tree Against Hunger.</title>
        <authorList>
            <person name="Harrison J."/>
            <person name="Moore K.A."/>
            <person name="Paszkiewicz K."/>
            <person name="Jones T."/>
            <person name="Grant M."/>
            <person name="Ambacheew D."/>
            <person name="Muzemil S."/>
            <person name="Studholme D.J."/>
        </authorList>
    </citation>
    <scope>NUCLEOTIDE SEQUENCE [LARGE SCALE GENOMIC DNA]</scope>
</reference>
<dbReference type="GO" id="GO:0005634">
    <property type="term" value="C:nucleus"/>
    <property type="evidence" value="ECO:0007669"/>
    <property type="project" value="UniProtKB-SubCell"/>
</dbReference>
<dbReference type="EMBL" id="AMZH03002808">
    <property type="protein sequence ID" value="RRT74327.1"/>
    <property type="molecule type" value="Genomic_DNA"/>
</dbReference>
<evidence type="ECO:0000256" key="3">
    <source>
        <dbReference type="ARBA" id="ARBA00022454"/>
    </source>
</evidence>
<dbReference type="AlphaFoldDB" id="A0A427ADJ2"/>
<keyword evidence="4" id="KW-0238">DNA-binding</keyword>
<name>A0A427ADJ2_ENSVE</name>
<dbReference type="InterPro" id="IPR044597">
    <property type="entry name" value="SMH1-6"/>
</dbReference>